<feature type="coiled-coil region" evidence="1">
    <location>
        <begin position="82"/>
        <end position="123"/>
    </location>
</feature>
<accession>A0A550CSC7</accession>
<comment type="caution">
    <text evidence="3">The sequence shown here is derived from an EMBL/GenBank/DDBJ whole genome shotgun (WGS) entry which is preliminary data.</text>
</comment>
<feature type="compositionally biased region" description="Low complexity" evidence="2">
    <location>
        <begin position="196"/>
        <end position="207"/>
    </location>
</feature>
<organism evidence="3 4">
    <name type="scientific">Schizophyllum amplum</name>
    <dbReference type="NCBI Taxonomy" id="97359"/>
    <lineage>
        <taxon>Eukaryota</taxon>
        <taxon>Fungi</taxon>
        <taxon>Dikarya</taxon>
        <taxon>Basidiomycota</taxon>
        <taxon>Agaricomycotina</taxon>
        <taxon>Agaricomycetes</taxon>
        <taxon>Agaricomycetidae</taxon>
        <taxon>Agaricales</taxon>
        <taxon>Schizophyllaceae</taxon>
        <taxon>Schizophyllum</taxon>
    </lineage>
</organism>
<dbReference type="OrthoDB" id="3017725at2759"/>
<evidence type="ECO:0000313" key="3">
    <source>
        <dbReference type="EMBL" id="TRM67695.1"/>
    </source>
</evidence>
<keyword evidence="1" id="KW-0175">Coiled coil</keyword>
<evidence type="ECO:0000256" key="1">
    <source>
        <dbReference type="SAM" id="Coils"/>
    </source>
</evidence>
<sequence>MNTQNKPVKVSRNATSSSTTARPGPCQPMLDIDNIPSMPISMIDNTLIALRGLFTRSTQHLATLKTALINERTAAAVTREENMQLIQRNATLCAENAQLKAQLQRLEDHAGRVRDEKDALERICLRMKAREMAALQQVASGSLQGPRPPRRKRMETLPSTPGQARSRRVHPYASSTETLVDDLESVYTSKAPSMPPSSQESLRSSSCRSRRVPRTQSAPAGLATLMQPPEPAPHAAVIPPAAPTPIRASAGSLNAAAARLASSCDELHRFLSGPATPPARPMSLPVVASGGLPIPIARPSSTPLSFEQTPMDVDEDTLQSRSTACDVGPSLSGKPRHAAIVLDPSPQ</sequence>
<feature type="region of interest" description="Disordered" evidence="2">
    <location>
        <begin position="1"/>
        <end position="26"/>
    </location>
</feature>
<feature type="region of interest" description="Disordered" evidence="2">
    <location>
        <begin position="188"/>
        <end position="216"/>
    </location>
</feature>
<gene>
    <name evidence="3" type="ORF">BD626DRAFT_564610</name>
</gene>
<dbReference type="Proteomes" id="UP000320762">
    <property type="component" value="Unassembled WGS sequence"/>
</dbReference>
<reference evidence="3 4" key="1">
    <citation type="journal article" date="2019" name="New Phytol.">
        <title>Comparative genomics reveals unique wood-decay strategies and fruiting body development in the Schizophyllaceae.</title>
        <authorList>
            <person name="Almasi E."/>
            <person name="Sahu N."/>
            <person name="Krizsan K."/>
            <person name="Balint B."/>
            <person name="Kovacs G.M."/>
            <person name="Kiss B."/>
            <person name="Cseklye J."/>
            <person name="Drula E."/>
            <person name="Henrissat B."/>
            <person name="Nagy I."/>
            <person name="Chovatia M."/>
            <person name="Adam C."/>
            <person name="LaButti K."/>
            <person name="Lipzen A."/>
            <person name="Riley R."/>
            <person name="Grigoriev I.V."/>
            <person name="Nagy L.G."/>
        </authorList>
    </citation>
    <scope>NUCLEOTIDE SEQUENCE [LARGE SCALE GENOMIC DNA]</scope>
    <source>
        <strain evidence="3 4">NL-1724</strain>
    </source>
</reference>
<keyword evidence="4" id="KW-1185">Reference proteome</keyword>
<evidence type="ECO:0000313" key="4">
    <source>
        <dbReference type="Proteomes" id="UP000320762"/>
    </source>
</evidence>
<name>A0A550CSC7_9AGAR</name>
<dbReference type="EMBL" id="VDMD01000002">
    <property type="protein sequence ID" value="TRM67695.1"/>
    <property type="molecule type" value="Genomic_DNA"/>
</dbReference>
<proteinExistence type="predicted"/>
<feature type="region of interest" description="Disordered" evidence="2">
    <location>
        <begin position="136"/>
        <end position="176"/>
    </location>
</feature>
<evidence type="ECO:0000256" key="2">
    <source>
        <dbReference type="SAM" id="MobiDB-lite"/>
    </source>
</evidence>
<feature type="region of interest" description="Disordered" evidence="2">
    <location>
        <begin position="324"/>
        <end position="347"/>
    </location>
</feature>
<protein>
    <submittedName>
        <fullName evidence="3">Uncharacterized protein</fullName>
    </submittedName>
</protein>
<dbReference type="AlphaFoldDB" id="A0A550CSC7"/>